<organism evidence="3 4">
    <name type="scientific">Paraburkholderia metrosideri</name>
    <dbReference type="NCBI Taxonomy" id="580937"/>
    <lineage>
        <taxon>Bacteria</taxon>
        <taxon>Pseudomonadati</taxon>
        <taxon>Pseudomonadota</taxon>
        <taxon>Betaproteobacteria</taxon>
        <taxon>Burkholderiales</taxon>
        <taxon>Burkholderiaceae</taxon>
        <taxon>Paraburkholderia</taxon>
    </lineage>
</organism>
<feature type="domain" description="DUF2231" evidence="2">
    <location>
        <begin position="22"/>
        <end position="130"/>
    </location>
</feature>
<dbReference type="InterPro" id="IPR016923">
    <property type="entry name" value="UCP029509"/>
</dbReference>
<gene>
    <name evidence="3" type="ORF">LMG28140_00630</name>
</gene>
<protein>
    <recommendedName>
        <fullName evidence="2">DUF2231 domain-containing protein</fullName>
    </recommendedName>
</protein>
<reference evidence="3 4" key="1">
    <citation type="submission" date="2020-10" db="EMBL/GenBank/DDBJ databases">
        <authorList>
            <person name="Peeters C."/>
        </authorList>
    </citation>
    <scope>NUCLEOTIDE SEQUENCE [LARGE SCALE GENOMIC DNA]</scope>
    <source>
        <strain evidence="3 4">LMG 28140</strain>
    </source>
</reference>
<proteinExistence type="predicted"/>
<keyword evidence="4" id="KW-1185">Reference proteome</keyword>
<evidence type="ECO:0000256" key="1">
    <source>
        <dbReference type="SAM" id="Phobius"/>
    </source>
</evidence>
<name>A0ABN7HFG9_9BURK</name>
<feature type="transmembrane region" description="Helical" evidence="1">
    <location>
        <begin position="12"/>
        <end position="38"/>
    </location>
</feature>
<accession>A0ABN7HFG9</accession>
<evidence type="ECO:0000313" key="4">
    <source>
        <dbReference type="Proteomes" id="UP000598032"/>
    </source>
</evidence>
<keyword evidence="1" id="KW-0812">Transmembrane</keyword>
<dbReference type="Pfam" id="PF09990">
    <property type="entry name" value="DUF2231"/>
    <property type="match status" value="1"/>
</dbReference>
<dbReference type="EMBL" id="CAJHCP010000002">
    <property type="protein sequence ID" value="CAD6515647.1"/>
    <property type="molecule type" value="Genomic_DNA"/>
</dbReference>
<dbReference type="PIRSF" id="PIRSF029509">
    <property type="entry name" value="UCP029509"/>
    <property type="match status" value="1"/>
</dbReference>
<dbReference type="Proteomes" id="UP000598032">
    <property type="component" value="Unassembled WGS sequence"/>
</dbReference>
<feature type="transmembrane region" description="Helical" evidence="1">
    <location>
        <begin position="50"/>
        <end position="74"/>
    </location>
</feature>
<feature type="transmembrane region" description="Helical" evidence="1">
    <location>
        <begin position="86"/>
        <end position="105"/>
    </location>
</feature>
<sequence>MIPATRTYGSRFAMAIFDLLNPIPYGLFVGTLVFDITYAVTRNVFWGKGAAWLVTAGLFFAVIPRVINLVHVWISARRTVTGVEKLDFWLNLLGIIAAIFNAFVHSRDAYGIVPTNVILSVITVLLLSIGQFVVGLNGFHSKGTAHD</sequence>
<keyword evidence="1" id="KW-0472">Membrane</keyword>
<keyword evidence="1" id="KW-1133">Transmembrane helix</keyword>
<comment type="caution">
    <text evidence="3">The sequence shown here is derived from an EMBL/GenBank/DDBJ whole genome shotgun (WGS) entry which is preliminary data.</text>
</comment>
<evidence type="ECO:0000313" key="3">
    <source>
        <dbReference type="EMBL" id="CAD6515647.1"/>
    </source>
</evidence>
<feature type="transmembrane region" description="Helical" evidence="1">
    <location>
        <begin position="117"/>
        <end position="139"/>
    </location>
</feature>
<dbReference type="InterPro" id="IPR019251">
    <property type="entry name" value="DUF2231_TM"/>
</dbReference>
<evidence type="ECO:0000259" key="2">
    <source>
        <dbReference type="Pfam" id="PF09990"/>
    </source>
</evidence>